<dbReference type="Proteomes" id="UP001283361">
    <property type="component" value="Unassembled WGS sequence"/>
</dbReference>
<dbReference type="EMBL" id="JAWDGP010006570">
    <property type="protein sequence ID" value="KAK3738823.1"/>
    <property type="molecule type" value="Genomic_DNA"/>
</dbReference>
<keyword evidence="2" id="KW-1185">Reference proteome</keyword>
<evidence type="ECO:0000313" key="1">
    <source>
        <dbReference type="EMBL" id="KAK3738823.1"/>
    </source>
</evidence>
<name>A0AAE0YBL6_9GAST</name>
<organism evidence="1 2">
    <name type="scientific">Elysia crispata</name>
    <name type="common">lettuce slug</name>
    <dbReference type="NCBI Taxonomy" id="231223"/>
    <lineage>
        <taxon>Eukaryota</taxon>
        <taxon>Metazoa</taxon>
        <taxon>Spiralia</taxon>
        <taxon>Lophotrochozoa</taxon>
        <taxon>Mollusca</taxon>
        <taxon>Gastropoda</taxon>
        <taxon>Heterobranchia</taxon>
        <taxon>Euthyneura</taxon>
        <taxon>Panpulmonata</taxon>
        <taxon>Sacoglossa</taxon>
        <taxon>Placobranchoidea</taxon>
        <taxon>Plakobranchidae</taxon>
        <taxon>Elysia</taxon>
    </lineage>
</organism>
<dbReference type="AlphaFoldDB" id="A0AAE0YBL6"/>
<proteinExistence type="predicted"/>
<sequence length="52" mass="6078">NTGTKILTRYLDFNMRQDLKCLYGIESHVSMEESSPYFTGQPVRLYVCTEQN</sequence>
<gene>
    <name evidence="1" type="ORF">RRG08_056117</name>
</gene>
<accession>A0AAE0YBL6</accession>
<comment type="caution">
    <text evidence="1">The sequence shown here is derived from an EMBL/GenBank/DDBJ whole genome shotgun (WGS) entry which is preliminary data.</text>
</comment>
<evidence type="ECO:0000313" key="2">
    <source>
        <dbReference type="Proteomes" id="UP001283361"/>
    </source>
</evidence>
<feature type="non-terminal residue" evidence="1">
    <location>
        <position position="1"/>
    </location>
</feature>
<protein>
    <submittedName>
        <fullName evidence="1">Uncharacterized protein</fullName>
    </submittedName>
</protein>
<reference evidence="1" key="1">
    <citation type="journal article" date="2023" name="G3 (Bethesda)">
        <title>A reference genome for the long-term kleptoplast-retaining sea slug Elysia crispata morphotype clarki.</title>
        <authorList>
            <person name="Eastman K.E."/>
            <person name="Pendleton A.L."/>
            <person name="Shaikh M.A."/>
            <person name="Suttiyut T."/>
            <person name="Ogas R."/>
            <person name="Tomko P."/>
            <person name="Gavelis G."/>
            <person name="Widhalm J.R."/>
            <person name="Wisecaver J.H."/>
        </authorList>
    </citation>
    <scope>NUCLEOTIDE SEQUENCE</scope>
    <source>
        <strain evidence="1">ECLA1</strain>
    </source>
</reference>